<accession>A0A261G4B6</accession>
<evidence type="ECO:0000313" key="3">
    <source>
        <dbReference type="Proteomes" id="UP000216074"/>
    </source>
</evidence>
<dbReference type="Gene3D" id="3.10.105.10">
    <property type="entry name" value="Dipeptide-binding Protein, Domain 3"/>
    <property type="match status" value="1"/>
</dbReference>
<protein>
    <submittedName>
        <fullName evidence="2">ABC transporter substrate-binding protein</fullName>
    </submittedName>
</protein>
<evidence type="ECO:0000259" key="1">
    <source>
        <dbReference type="Pfam" id="PF00496"/>
    </source>
</evidence>
<dbReference type="Gene3D" id="3.40.190.10">
    <property type="entry name" value="Periplasmic binding protein-like II"/>
    <property type="match status" value="1"/>
</dbReference>
<dbReference type="CDD" id="cd08509">
    <property type="entry name" value="PBP2_TmCBP_oligosaccharides_like"/>
    <property type="match status" value="1"/>
</dbReference>
<dbReference type="OrthoDB" id="9764591at2"/>
<dbReference type="Proteomes" id="UP000216074">
    <property type="component" value="Unassembled WGS sequence"/>
</dbReference>
<dbReference type="GO" id="GO:1904680">
    <property type="term" value="F:peptide transmembrane transporter activity"/>
    <property type="evidence" value="ECO:0007669"/>
    <property type="project" value="TreeGrafter"/>
</dbReference>
<reference evidence="2 3" key="1">
    <citation type="journal article" date="2017" name="BMC Genomics">
        <title>Comparative genomic and phylogenomic analyses of the Bifidobacteriaceae family.</title>
        <authorList>
            <person name="Lugli G.A."/>
            <person name="Milani C."/>
            <person name="Turroni F."/>
            <person name="Duranti S."/>
            <person name="Mancabelli L."/>
            <person name="Mangifesta M."/>
            <person name="Ferrario C."/>
            <person name="Modesto M."/>
            <person name="Mattarelli P."/>
            <person name="Jiri K."/>
            <person name="van Sinderen D."/>
            <person name="Ventura M."/>
        </authorList>
    </citation>
    <scope>NUCLEOTIDE SEQUENCE [LARGE SCALE GENOMIC DNA]</scope>
    <source>
        <strain evidence="2 3">DSM 100202</strain>
    </source>
</reference>
<name>A0A261G4B6_9BIFI</name>
<gene>
    <name evidence="2" type="ORF">BHAP_0418</name>
</gene>
<dbReference type="GO" id="GO:0015833">
    <property type="term" value="P:peptide transport"/>
    <property type="evidence" value="ECO:0007669"/>
    <property type="project" value="TreeGrafter"/>
</dbReference>
<dbReference type="EMBL" id="MWWY01000006">
    <property type="protein sequence ID" value="OZG66250.1"/>
    <property type="molecule type" value="Genomic_DNA"/>
</dbReference>
<dbReference type="PANTHER" id="PTHR30290">
    <property type="entry name" value="PERIPLASMIC BINDING COMPONENT OF ABC TRANSPORTER"/>
    <property type="match status" value="1"/>
</dbReference>
<organism evidence="2 3">
    <name type="scientific">Bifidobacterium hapali</name>
    <dbReference type="NCBI Taxonomy" id="1630172"/>
    <lineage>
        <taxon>Bacteria</taxon>
        <taxon>Bacillati</taxon>
        <taxon>Actinomycetota</taxon>
        <taxon>Actinomycetes</taxon>
        <taxon>Bifidobacteriales</taxon>
        <taxon>Bifidobacteriaceae</taxon>
        <taxon>Bifidobacterium</taxon>
    </lineage>
</organism>
<dbReference type="InterPro" id="IPR039424">
    <property type="entry name" value="SBP_5"/>
</dbReference>
<proteinExistence type="predicted"/>
<feature type="domain" description="Solute-binding protein family 5" evidence="1">
    <location>
        <begin position="104"/>
        <end position="461"/>
    </location>
</feature>
<evidence type="ECO:0000313" key="2">
    <source>
        <dbReference type="EMBL" id="OZG66250.1"/>
    </source>
</evidence>
<sequence length="570" mass="62361">MGVVGRITACSIGLRGGVSYETYAEKNSFSCCCCCGILIAGCMRGGGDKSSGGSDASLTIGMPNGTISSKQFNPFLTSGMTVIATAPVYEPVAIVNAVDLSKDPEPWLASNIEWSDDYKSVKFTARDGVKWADGEDFTAEDIAYTYQLFVDHPELDLNAIGVTGTSVDGNVATVEFEKSMFVKTSQVLTKPIVAKHVWEKLDDVTALDIDLMGTGPYKLKQFSTEAVTLEARDDYWGGTPAVKTLYLQSFNDNTMLLNALGSGDVDWAQISQPPNVETAYINKDKEHNKNWAPSTMGVDMMYLNTAEKPFNNVAFRKAVNMVVDRAKHAQIAREGIVDPITSVTGLPTAGNTFIIDKYKGQETKVDVNGAKKILTDAGYSYQGDKLIDPDGEVVSFEISVPQGWTDYVTGISLIADEVKELGVDVNVKTPDSDTWTENVNNGKFGAILHWIDTGNTAYDFYSDVMDGRWLKPVGEAASYNFGRYDNEQATEALNTYANTTDETERQKALEEIETIWVEDVPAISLGNRPDTAQYNTRKFTGWPDDDNPYVSPNPTLYTMVSILAKLKAVK</sequence>
<dbReference type="InterPro" id="IPR000914">
    <property type="entry name" value="SBP_5_dom"/>
</dbReference>
<comment type="caution">
    <text evidence="2">The sequence shown here is derived from an EMBL/GenBank/DDBJ whole genome shotgun (WGS) entry which is preliminary data.</text>
</comment>
<keyword evidence="3" id="KW-1185">Reference proteome</keyword>
<dbReference type="Gene3D" id="3.90.76.10">
    <property type="entry name" value="Dipeptide-binding Protein, Domain 1"/>
    <property type="match status" value="1"/>
</dbReference>
<dbReference type="Pfam" id="PF00496">
    <property type="entry name" value="SBP_bac_5"/>
    <property type="match status" value="1"/>
</dbReference>
<dbReference type="AlphaFoldDB" id="A0A261G4B6"/>
<dbReference type="SUPFAM" id="SSF53850">
    <property type="entry name" value="Periplasmic binding protein-like II"/>
    <property type="match status" value="1"/>
</dbReference>